<feature type="compositionally biased region" description="Pro residues" evidence="1">
    <location>
        <begin position="147"/>
        <end position="157"/>
    </location>
</feature>
<gene>
    <name evidence="2" type="ORF">MUB52_13200</name>
</gene>
<reference evidence="2 3" key="1">
    <citation type="submission" date="2022-04" db="EMBL/GenBank/DDBJ databases">
        <title>Roseobacter sp. WL0113 is a bacterium isolated from neritic sediment.</title>
        <authorList>
            <person name="Wang L."/>
            <person name="He W."/>
            <person name="Zhang D.-F."/>
        </authorList>
    </citation>
    <scope>NUCLEOTIDE SEQUENCE [LARGE SCALE GENOMIC DNA]</scope>
    <source>
        <strain evidence="2 3">WL0113</strain>
    </source>
</reference>
<dbReference type="InterPro" id="IPR011330">
    <property type="entry name" value="Glyco_hydro/deAcase_b/a-brl"/>
</dbReference>
<organism evidence="2 3">
    <name type="scientific">Roseobacter sinensis</name>
    <dbReference type="NCBI Taxonomy" id="2931391"/>
    <lineage>
        <taxon>Bacteria</taxon>
        <taxon>Pseudomonadati</taxon>
        <taxon>Pseudomonadota</taxon>
        <taxon>Alphaproteobacteria</taxon>
        <taxon>Rhodobacterales</taxon>
        <taxon>Roseobacteraceae</taxon>
        <taxon>Roseobacter</taxon>
    </lineage>
</organism>
<dbReference type="RefSeq" id="WP_263844704.1">
    <property type="nucleotide sequence ID" value="NZ_JALIEB010000008.1"/>
</dbReference>
<dbReference type="CDD" id="cd10936">
    <property type="entry name" value="CE4_DAC2"/>
    <property type="match status" value="1"/>
</dbReference>
<proteinExistence type="predicted"/>
<dbReference type="Gene3D" id="3.20.20.370">
    <property type="entry name" value="Glycoside hydrolase/deacetylase"/>
    <property type="match status" value="1"/>
</dbReference>
<feature type="region of interest" description="Disordered" evidence="1">
    <location>
        <begin position="26"/>
        <end position="288"/>
    </location>
</feature>
<feature type="compositionally biased region" description="Low complexity" evidence="1">
    <location>
        <begin position="236"/>
        <end position="249"/>
    </location>
</feature>
<name>A0ABT3BFQ0_9RHOB</name>
<accession>A0ABT3BFQ0</accession>
<feature type="compositionally biased region" description="Pro residues" evidence="1">
    <location>
        <begin position="225"/>
        <end position="235"/>
    </location>
</feature>
<feature type="compositionally biased region" description="Low complexity" evidence="1">
    <location>
        <begin position="35"/>
        <end position="51"/>
    </location>
</feature>
<evidence type="ECO:0000313" key="2">
    <source>
        <dbReference type="EMBL" id="MCV3272387.1"/>
    </source>
</evidence>
<dbReference type="EMBL" id="JALIEB010000008">
    <property type="protein sequence ID" value="MCV3272387.1"/>
    <property type="molecule type" value="Genomic_DNA"/>
</dbReference>
<dbReference type="InterPro" id="IPR006837">
    <property type="entry name" value="Divergent_DAC"/>
</dbReference>
<sequence length="578" mass="58853">MARGFLRGALWGSAVGLGAVAVLSAVTEPPRPPDVEAAAPVTETAPEPAVTDAAQPREDRVPVTGQEGPKAPAPQPDTLAAVGDETLRPAAQPQTGEAPGLTDPGPAADTSGVTRGETETRETPRPQALGLTAPKVEPGVAVSTEPATPPGQPPQPAPDGEQLALTEDPQQPTAPLPDAESIGLAEPAPPAAAVEAPDGSISQDPEQPPLPDVPAETQAFAPEPAVEPDPQPAPDTPAAADTPAPAEDAVTPQIAAGGPGTATSPSTPRAQERGSAQPPAQTLPEETTAVPELASEDVLAGVGAPVGRVGNLAPDVQINRLPNLRDETPAALGPQTAPDPEEAETAPPVLARPIERFAVPVENPEGKPMMAIVLMDGGVDLSAGTIGLPALRSFPYPISFAVDSSLPDAAERMAAYRAEGFEVLAIVDLPQGAQAQDAETSLSVALDAVPEAVGVLEGVGEGLQGSREAAMQVAEILAQTGHGFVTQNNGLNTVQKLAARSGVPSAVVFRDFDDADQSPTVIRRFLDQAAFRAGRVGTVVMLGRLREDTISALLIWGLQDRAAQVALVPISAALTTEP</sequence>
<keyword evidence="3" id="KW-1185">Reference proteome</keyword>
<dbReference type="Proteomes" id="UP001208690">
    <property type="component" value="Unassembled WGS sequence"/>
</dbReference>
<feature type="region of interest" description="Disordered" evidence="1">
    <location>
        <begin position="320"/>
        <end position="346"/>
    </location>
</feature>
<dbReference type="Pfam" id="PF04748">
    <property type="entry name" value="Polysacc_deac_2"/>
    <property type="match status" value="1"/>
</dbReference>
<dbReference type="SUPFAM" id="SSF88713">
    <property type="entry name" value="Glycoside hydrolase/deacetylase"/>
    <property type="match status" value="1"/>
</dbReference>
<protein>
    <submittedName>
        <fullName evidence="2">Divergent polysaccharide deacetylase family protein</fullName>
    </submittedName>
</protein>
<comment type="caution">
    <text evidence="2">The sequence shown here is derived from an EMBL/GenBank/DDBJ whole genome shotgun (WGS) entry which is preliminary data.</text>
</comment>
<evidence type="ECO:0000313" key="3">
    <source>
        <dbReference type="Proteomes" id="UP001208690"/>
    </source>
</evidence>
<evidence type="ECO:0000256" key="1">
    <source>
        <dbReference type="SAM" id="MobiDB-lite"/>
    </source>
</evidence>